<organism evidence="1 2">
    <name type="scientific">Frankliniella fusca</name>
    <dbReference type="NCBI Taxonomy" id="407009"/>
    <lineage>
        <taxon>Eukaryota</taxon>
        <taxon>Metazoa</taxon>
        <taxon>Ecdysozoa</taxon>
        <taxon>Arthropoda</taxon>
        <taxon>Hexapoda</taxon>
        <taxon>Insecta</taxon>
        <taxon>Pterygota</taxon>
        <taxon>Neoptera</taxon>
        <taxon>Paraneoptera</taxon>
        <taxon>Thysanoptera</taxon>
        <taxon>Terebrantia</taxon>
        <taxon>Thripoidea</taxon>
        <taxon>Thripidae</taxon>
        <taxon>Frankliniella</taxon>
    </lineage>
</organism>
<protein>
    <submittedName>
        <fullName evidence="1">Aldehyde dehydrogenase [NAD(P)+] 2</fullName>
    </submittedName>
</protein>
<dbReference type="AlphaFoldDB" id="A0AAE1H4Y1"/>
<name>A0AAE1H4Y1_9NEOP</name>
<dbReference type="EMBL" id="JAHWGI010000394">
    <property type="protein sequence ID" value="KAK3914882.1"/>
    <property type="molecule type" value="Genomic_DNA"/>
</dbReference>
<proteinExistence type="predicted"/>
<evidence type="ECO:0000313" key="1">
    <source>
        <dbReference type="EMBL" id="KAK3914882.1"/>
    </source>
</evidence>
<keyword evidence="2" id="KW-1185">Reference proteome</keyword>
<accession>A0AAE1H4Y1</accession>
<gene>
    <name evidence="1" type="ORF">KUF71_005570</name>
</gene>
<sequence>MGQGSKFLTNGGPASLYLTSSLTNKFIKSLKDVLSQGPDVPSQGPYAAALRVCVVVNCNSEIYYFTVNNHAERGGKEEANRYSSN</sequence>
<evidence type="ECO:0000313" key="2">
    <source>
        <dbReference type="Proteomes" id="UP001219518"/>
    </source>
</evidence>
<reference evidence="1" key="2">
    <citation type="journal article" date="2023" name="BMC Genomics">
        <title>Pest status, molecular evolution, and epigenetic factors derived from the genome assembly of Frankliniella fusca, a thysanopteran phytovirus vector.</title>
        <authorList>
            <person name="Catto M.A."/>
            <person name="Labadie P.E."/>
            <person name="Jacobson A.L."/>
            <person name="Kennedy G.G."/>
            <person name="Srinivasan R."/>
            <person name="Hunt B.G."/>
        </authorList>
    </citation>
    <scope>NUCLEOTIDE SEQUENCE</scope>
    <source>
        <strain evidence="1">PL_HMW_Pooled</strain>
    </source>
</reference>
<comment type="caution">
    <text evidence="1">The sequence shown here is derived from an EMBL/GenBank/DDBJ whole genome shotgun (WGS) entry which is preliminary data.</text>
</comment>
<reference evidence="1" key="1">
    <citation type="submission" date="2021-07" db="EMBL/GenBank/DDBJ databases">
        <authorList>
            <person name="Catto M.A."/>
            <person name="Jacobson A."/>
            <person name="Kennedy G."/>
            <person name="Labadie P."/>
            <person name="Hunt B.G."/>
            <person name="Srinivasan R."/>
        </authorList>
    </citation>
    <scope>NUCLEOTIDE SEQUENCE</scope>
    <source>
        <strain evidence="1">PL_HMW_Pooled</strain>
        <tissue evidence="1">Head</tissue>
    </source>
</reference>
<dbReference type="Proteomes" id="UP001219518">
    <property type="component" value="Unassembled WGS sequence"/>
</dbReference>